<dbReference type="SMART" id="SM00387">
    <property type="entry name" value="HATPase_c"/>
    <property type="match status" value="1"/>
</dbReference>
<dbReference type="SMART" id="SM00388">
    <property type="entry name" value="HisKA"/>
    <property type="match status" value="1"/>
</dbReference>
<dbReference type="Gene3D" id="1.10.287.130">
    <property type="match status" value="1"/>
</dbReference>
<dbReference type="InterPro" id="IPR000700">
    <property type="entry name" value="PAS-assoc_C"/>
</dbReference>
<dbReference type="Pfam" id="PF13185">
    <property type="entry name" value="GAF_2"/>
    <property type="match status" value="1"/>
</dbReference>
<dbReference type="FunFam" id="3.30.450.20:FF:000099">
    <property type="entry name" value="Sensory box sensor histidine kinase"/>
    <property type="match status" value="1"/>
</dbReference>
<dbReference type="Gene3D" id="3.30.565.10">
    <property type="entry name" value="Histidine kinase-like ATPase, C-terminal domain"/>
    <property type="match status" value="1"/>
</dbReference>
<dbReference type="EMBL" id="NAFL01000276">
    <property type="protein sequence ID" value="OSJ26540.1"/>
    <property type="molecule type" value="Genomic_DNA"/>
</dbReference>
<dbReference type="PROSITE" id="PS50113">
    <property type="entry name" value="PAC"/>
    <property type="match status" value="4"/>
</dbReference>
<feature type="region of interest" description="Disordered" evidence="15">
    <location>
        <begin position="1"/>
        <end position="32"/>
    </location>
</feature>
<evidence type="ECO:0000256" key="11">
    <source>
        <dbReference type="ARBA" id="ARBA00022777"/>
    </source>
</evidence>
<dbReference type="Proteomes" id="UP000193335">
    <property type="component" value="Unassembled WGS sequence"/>
</dbReference>
<feature type="domain" description="PAC" evidence="18">
    <location>
        <begin position="443"/>
        <end position="495"/>
    </location>
</feature>
<evidence type="ECO:0000256" key="12">
    <source>
        <dbReference type="ARBA" id="ARBA00022989"/>
    </source>
</evidence>
<keyword evidence="10" id="KW-0547">Nucleotide-binding</keyword>
<dbReference type="GO" id="GO:0000155">
    <property type="term" value="F:phosphorelay sensor kinase activity"/>
    <property type="evidence" value="ECO:0007669"/>
    <property type="project" value="InterPro"/>
</dbReference>
<dbReference type="InterPro" id="IPR000014">
    <property type="entry name" value="PAS"/>
</dbReference>
<dbReference type="InterPro" id="IPR005467">
    <property type="entry name" value="His_kinase_dom"/>
</dbReference>
<dbReference type="InterPro" id="IPR003594">
    <property type="entry name" value="HATPase_dom"/>
</dbReference>
<evidence type="ECO:0000313" key="20">
    <source>
        <dbReference type="Proteomes" id="UP000193335"/>
    </source>
</evidence>
<keyword evidence="9" id="KW-0677">Repeat</keyword>
<evidence type="ECO:0000256" key="6">
    <source>
        <dbReference type="ARBA" id="ARBA00022553"/>
    </source>
</evidence>
<dbReference type="InterPro" id="IPR052162">
    <property type="entry name" value="Sensor_kinase/Photoreceptor"/>
</dbReference>
<dbReference type="PROSITE" id="PS50112">
    <property type="entry name" value="PAS"/>
    <property type="match status" value="4"/>
</dbReference>
<dbReference type="AlphaFoldDB" id="A0A1Y2JE23"/>
<keyword evidence="13" id="KW-0472">Membrane</keyword>
<evidence type="ECO:0000256" key="8">
    <source>
        <dbReference type="ARBA" id="ARBA00022692"/>
    </source>
</evidence>
<dbReference type="Gene3D" id="3.30.450.20">
    <property type="entry name" value="PAS domain"/>
    <property type="match status" value="5"/>
</dbReference>
<evidence type="ECO:0000256" key="3">
    <source>
        <dbReference type="ARBA" id="ARBA00012438"/>
    </source>
</evidence>
<sequence length="1130" mass="126338">MEVTLSRKGAKSQTRGRKPHLTEAKARVGRAPKTRADLELELKACRREIAQARERLAEAAIRQAATSEMLRLISNSPIASVLDAVAENAARLCEANNAEIFRLENNLLRLVASYGEIPVVVHAYQGVPINRDTVTGRAACDRRTIHVHDLAAEEGEYPVGSVNAKREGHRTTLATPLLREGIPIGIVLVRRREVRPFSDQQIALIETFADQAVIAIENTRLFEAEKQRTLALGDANRDLAEREAKIRRLVDSNIIGIFITGLKGRVLEANDAFLRLVGHDRDDLVSGRIRWTDLTPPEWRERDKLALAELSSNTFAQPYEKEFLRKDGSRVPVLIGGVLFEQGGDEGVAFVVDLTERKRAEQALMRNEAYLIETQKLTHTGSWAWDACNQRVLYCSEEMLRIFGLDPQEDLPTRKNFRRRVHPEDRNRVDESFARVVNERVDSFDEYRVVLPDGTVKHVHSSGHPVLDANGELIEFVGTATDITERKRAEEALRDSEYKLRQIIETVPSLLWSTDPNGEPTHINQRMLDYSGMRFEDFKQSGWHTFLHPDDLAEALRAFSHAIQTGTPYQRVNRLRRADGEFCWHDIRGEPLRDRQGRIIQWYGQCVDIDEGKKAEDALRRSEAYLAEAQRLSHSGVSSYSETAILYGSEETYRIWGFDPAQGVPSREAVYQRVHPDDRDGLYAEVQRAVSEKRNYSFAYRIVLPDGTIKHLETIGRPAFSGSGDLIEIVTTQMDVTVRKLAEEALRESEAKFRDYAETASDWFWEMGPDYKFTHLTENAFGSDPAQRIGTTCWDHALDLETDPAKWRFVWATLDARESFRDFVYCTADGSGAPMYVKASGKPVFDSDGKFCGYRGTGTDVTAIVRGQRAEASLRTVQAELAHVSRVMTLGQLTASIAHEVNQPIGSARNNARAALNFLERSPPDLDEVREALGCIVADADRAGGIIDRIRDQIKKAPPRNDRFDLNQAIEEVIGLAQSMITENGVSVETRLASGMGPVHGDRVQLQQVILNLILNAVEAMRSAEANERGLLISTDQSEANGTLVAVRDSGPGIDPKRLELVFEAFYSTKSGMGMGLSICRSIIAAHGGRLWAAANEGSGALFQFTLPRAESKSSIAKPLTTESRKKTSL</sequence>
<dbReference type="GO" id="GO:0005886">
    <property type="term" value="C:plasma membrane"/>
    <property type="evidence" value="ECO:0007669"/>
    <property type="project" value="UniProtKB-SubCell"/>
</dbReference>
<evidence type="ECO:0000313" key="19">
    <source>
        <dbReference type="EMBL" id="OSJ26540.1"/>
    </source>
</evidence>
<evidence type="ECO:0000259" key="17">
    <source>
        <dbReference type="PROSITE" id="PS50112"/>
    </source>
</evidence>
<keyword evidence="8" id="KW-0812">Transmembrane</keyword>
<keyword evidence="11" id="KW-0418">Kinase</keyword>
<dbReference type="FunFam" id="2.10.70.100:FF:000001">
    <property type="entry name" value="Sensory transduction histidine kinase"/>
    <property type="match status" value="1"/>
</dbReference>
<feature type="domain" description="PAC" evidence="18">
    <location>
        <begin position="696"/>
        <end position="748"/>
    </location>
</feature>
<dbReference type="CDD" id="cd00082">
    <property type="entry name" value="HisKA"/>
    <property type="match status" value="1"/>
</dbReference>
<keyword evidence="7" id="KW-0808">Transferase</keyword>
<reference evidence="19 20" key="1">
    <citation type="submission" date="2017-03" db="EMBL/GenBank/DDBJ databases">
        <title>Whole genome sequences of fourteen strains of Bradyrhizobium canariense and one strain of Bradyrhizobium japonicum isolated from Lupinus (Papilionoideae: Genisteae) species in Algeria.</title>
        <authorList>
            <person name="Crovadore J."/>
            <person name="Chekireb D."/>
            <person name="Brachmann A."/>
            <person name="Chablais R."/>
            <person name="Cochard B."/>
            <person name="Lefort F."/>
        </authorList>
    </citation>
    <scope>NUCLEOTIDE SEQUENCE [LARGE SCALE GENOMIC DNA]</scope>
    <source>
        <strain evidence="19 20">UBMA197</strain>
    </source>
</reference>
<gene>
    <name evidence="19" type="ORF">BSZ19_35315</name>
</gene>
<dbReference type="SMART" id="SM00086">
    <property type="entry name" value="PAC"/>
    <property type="match status" value="5"/>
</dbReference>
<dbReference type="InterPro" id="IPR001610">
    <property type="entry name" value="PAC"/>
</dbReference>
<feature type="domain" description="Histidine kinase" evidence="16">
    <location>
        <begin position="896"/>
        <end position="1111"/>
    </location>
</feature>
<protein>
    <recommendedName>
        <fullName evidence="3">histidine kinase</fullName>
        <ecNumber evidence="3">2.7.13.3</ecNumber>
    </recommendedName>
</protein>
<dbReference type="SMART" id="SM00065">
    <property type="entry name" value="GAF"/>
    <property type="match status" value="1"/>
</dbReference>
<accession>A0A1Y2JE23</accession>
<comment type="catalytic activity">
    <reaction evidence="1">
        <text>ATP + protein L-histidine = ADP + protein N-phospho-L-histidine.</text>
        <dbReference type="EC" id="2.7.13.3"/>
    </reaction>
</comment>
<dbReference type="InterPro" id="IPR036890">
    <property type="entry name" value="HATPase_C_sf"/>
</dbReference>
<evidence type="ECO:0000259" key="18">
    <source>
        <dbReference type="PROSITE" id="PS50113"/>
    </source>
</evidence>
<dbReference type="Pfam" id="PF08447">
    <property type="entry name" value="PAS_3"/>
    <property type="match status" value="3"/>
</dbReference>
<comment type="subcellular location">
    <subcellularLocation>
        <location evidence="2">Cell inner membrane</location>
        <topology evidence="2">Multi-pass membrane protein</topology>
    </subcellularLocation>
</comment>
<dbReference type="Gene3D" id="3.30.450.40">
    <property type="match status" value="1"/>
</dbReference>
<evidence type="ECO:0000259" key="16">
    <source>
        <dbReference type="PROSITE" id="PS50109"/>
    </source>
</evidence>
<evidence type="ECO:0000256" key="7">
    <source>
        <dbReference type="ARBA" id="ARBA00022679"/>
    </source>
</evidence>
<feature type="coiled-coil region" evidence="14">
    <location>
        <begin position="35"/>
        <end position="62"/>
    </location>
</feature>
<dbReference type="SUPFAM" id="SSF55874">
    <property type="entry name" value="ATPase domain of HSP90 chaperone/DNA topoisomerase II/histidine kinase"/>
    <property type="match status" value="1"/>
</dbReference>
<evidence type="ECO:0000256" key="15">
    <source>
        <dbReference type="SAM" id="MobiDB-lite"/>
    </source>
</evidence>
<dbReference type="InterPro" id="IPR004358">
    <property type="entry name" value="Sig_transdc_His_kin-like_C"/>
</dbReference>
<dbReference type="InterPro" id="IPR003661">
    <property type="entry name" value="HisK_dim/P_dom"/>
</dbReference>
<keyword evidence="6" id="KW-0597">Phosphoprotein</keyword>
<proteinExistence type="predicted"/>
<keyword evidence="14" id="KW-0175">Coiled coil</keyword>
<feature type="domain" description="PAS" evidence="17">
    <location>
        <begin position="242"/>
        <end position="298"/>
    </location>
</feature>
<dbReference type="EC" id="2.7.13.3" evidence="3"/>
<evidence type="ECO:0000256" key="5">
    <source>
        <dbReference type="ARBA" id="ARBA00022519"/>
    </source>
</evidence>
<evidence type="ECO:0000256" key="14">
    <source>
        <dbReference type="SAM" id="Coils"/>
    </source>
</evidence>
<feature type="domain" description="PAS" evidence="17">
    <location>
        <begin position="645"/>
        <end position="693"/>
    </location>
</feature>
<feature type="domain" description="PAC" evidence="18">
    <location>
        <begin position="317"/>
        <end position="366"/>
    </location>
</feature>
<keyword evidence="4" id="KW-1003">Cell membrane</keyword>
<comment type="caution">
    <text evidence="19">The sequence shown here is derived from an EMBL/GenBank/DDBJ whole genome shotgun (WGS) entry which is preliminary data.</text>
</comment>
<feature type="domain" description="PAS" evidence="17">
    <location>
        <begin position="367"/>
        <end position="440"/>
    </location>
</feature>
<dbReference type="PRINTS" id="PR00344">
    <property type="entry name" value="BCTRLSENSOR"/>
</dbReference>
<dbReference type="PANTHER" id="PTHR43304">
    <property type="entry name" value="PHYTOCHROME-LIKE PROTEIN CPH1"/>
    <property type="match status" value="1"/>
</dbReference>
<evidence type="ECO:0000256" key="4">
    <source>
        <dbReference type="ARBA" id="ARBA00022475"/>
    </source>
</evidence>
<evidence type="ECO:0000256" key="2">
    <source>
        <dbReference type="ARBA" id="ARBA00004429"/>
    </source>
</evidence>
<feature type="domain" description="PAS" evidence="17">
    <location>
        <begin position="496"/>
        <end position="566"/>
    </location>
</feature>
<dbReference type="GO" id="GO:0000166">
    <property type="term" value="F:nucleotide binding"/>
    <property type="evidence" value="ECO:0007669"/>
    <property type="project" value="UniProtKB-KW"/>
</dbReference>
<dbReference type="Pfam" id="PF13426">
    <property type="entry name" value="PAS_9"/>
    <property type="match status" value="2"/>
</dbReference>
<organism evidence="19 20">
    <name type="scientific">Bradyrhizobium japonicum</name>
    <dbReference type="NCBI Taxonomy" id="375"/>
    <lineage>
        <taxon>Bacteria</taxon>
        <taxon>Pseudomonadati</taxon>
        <taxon>Pseudomonadota</taxon>
        <taxon>Alphaproteobacteria</taxon>
        <taxon>Hyphomicrobiales</taxon>
        <taxon>Nitrobacteraceae</taxon>
        <taxon>Bradyrhizobium</taxon>
    </lineage>
</organism>
<evidence type="ECO:0000256" key="13">
    <source>
        <dbReference type="ARBA" id="ARBA00023136"/>
    </source>
</evidence>
<dbReference type="Pfam" id="PF00512">
    <property type="entry name" value="HisKA"/>
    <property type="match status" value="1"/>
</dbReference>
<dbReference type="CDD" id="cd00130">
    <property type="entry name" value="PAS"/>
    <property type="match status" value="4"/>
</dbReference>
<evidence type="ECO:0000256" key="10">
    <source>
        <dbReference type="ARBA" id="ARBA00022741"/>
    </source>
</evidence>
<dbReference type="SUPFAM" id="SSF55785">
    <property type="entry name" value="PYP-like sensor domain (PAS domain)"/>
    <property type="match status" value="5"/>
</dbReference>
<name>A0A1Y2JE23_BRAJP</name>
<feature type="domain" description="PAC" evidence="18">
    <location>
        <begin position="569"/>
        <end position="621"/>
    </location>
</feature>
<dbReference type="Pfam" id="PF02518">
    <property type="entry name" value="HATPase_c"/>
    <property type="match status" value="1"/>
</dbReference>
<dbReference type="InterPro" id="IPR035965">
    <property type="entry name" value="PAS-like_dom_sf"/>
</dbReference>
<evidence type="ECO:0000256" key="9">
    <source>
        <dbReference type="ARBA" id="ARBA00022737"/>
    </source>
</evidence>
<dbReference type="SUPFAM" id="SSF55781">
    <property type="entry name" value="GAF domain-like"/>
    <property type="match status" value="1"/>
</dbReference>
<dbReference type="NCBIfam" id="TIGR00229">
    <property type="entry name" value="sensory_box"/>
    <property type="match status" value="4"/>
</dbReference>
<dbReference type="SUPFAM" id="SSF47384">
    <property type="entry name" value="Homodimeric domain of signal transducing histidine kinase"/>
    <property type="match status" value="1"/>
</dbReference>
<dbReference type="PROSITE" id="PS50109">
    <property type="entry name" value="HIS_KIN"/>
    <property type="match status" value="1"/>
</dbReference>
<keyword evidence="12" id="KW-1133">Transmembrane helix</keyword>
<dbReference type="PANTHER" id="PTHR43304:SF1">
    <property type="entry name" value="PAC DOMAIN-CONTAINING PROTEIN"/>
    <property type="match status" value="1"/>
</dbReference>
<dbReference type="SMART" id="SM00091">
    <property type="entry name" value="PAS"/>
    <property type="match status" value="4"/>
</dbReference>
<evidence type="ECO:0000256" key="1">
    <source>
        <dbReference type="ARBA" id="ARBA00000085"/>
    </source>
</evidence>
<dbReference type="InterPro" id="IPR013655">
    <property type="entry name" value="PAS_fold_3"/>
</dbReference>
<feature type="compositionally biased region" description="Basic residues" evidence="15">
    <location>
        <begin position="8"/>
        <end position="19"/>
    </location>
</feature>
<keyword evidence="5" id="KW-0997">Cell inner membrane</keyword>
<dbReference type="InterPro" id="IPR036097">
    <property type="entry name" value="HisK_dim/P_sf"/>
</dbReference>
<dbReference type="InterPro" id="IPR003018">
    <property type="entry name" value="GAF"/>
</dbReference>
<dbReference type="Gene3D" id="2.10.70.100">
    <property type="match status" value="2"/>
</dbReference>
<dbReference type="InterPro" id="IPR029016">
    <property type="entry name" value="GAF-like_dom_sf"/>
</dbReference>